<evidence type="ECO:0000313" key="8">
    <source>
        <dbReference type="Proteomes" id="UP000182077"/>
    </source>
</evidence>
<dbReference type="Pfam" id="PF04472">
    <property type="entry name" value="SepF"/>
    <property type="match status" value="1"/>
</dbReference>
<reference evidence="7 8" key="1">
    <citation type="submission" date="2014-12" db="EMBL/GenBank/DDBJ databases">
        <title>Draft genome sequences of 29 type strains of Enterococci.</title>
        <authorList>
            <person name="Zhong Z."/>
            <person name="Sun Z."/>
            <person name="Liu W."/>
            <person name="Zhang W."/>
            <person name="Zhang H."/>
        </authorList>
    </citation>
    <scope>NUCLEOTIDE SEQUENCE [LARGE SCALE GENOMIC DNA]</scope>
    <source>
        <strain evidence="7 8">DSM 17122</strain>
    </source>
</reference>
<dbReference type="Gene3D" id="3.30.110.150">
    <property type="entry name" value="SepF-like protein"/>
    <property type="match status" value="1"/>
</dbReference>
<keyword evidence="1 5" id="KW-0132">Cell division</keyword>
<dbReference type="Proteomes" id="UP000182077">
    <property type="component" value="Unassembled WGS sequence"/>
</dbReference>
<organism evidence="7 8">
    <name type="scientific">Enterococcus hermanniensis</name>
    <dbReference type="NCBI Taxonomy" id="249189"/>
    <lineage>
        <taxon>Bacteria</taxon>
        <taxon>Bacillati</taxon>
        <taxon>Bacillota</taxon>
        <taxon>Bacilli</taxon>
        <taxon>Lactobacillales</taxon>
        <taxon>Enterococcaceae</taxon>
        <taxon>Enterococcus</taxon>
    </lineage>
</organism>
<comment type="subcellular location">
    <subcellularLocation>
        <location evidence="5">Cytoplasm</location>
    </subcellularLocation>
    <text evidence="5">Localizes to the division site, in a FtsZ-dependent manner.</text>
</comment>
<evidence type="ECO:0000256" key="1">
    <source>
        <dbReference type="ARBA" id="ARBA00022618"/>
    </source>
</evidence>
<evidence type="ECO:0000313" key="7">
    <source>
        <dbReference type="EMBL" id="OJG46788.1"/>
    </source>
</evidence>
<feature type="region of interest" description="Disordered" evidence="6">
    <location>
        <begin position="25"/>
        <end position="94"/>
    </location>
</feature>
<evidence type="ECO:0000256" key="5">
    <source>
        <dbReference type="HAMAP-Rule" id="MF_01197"/>
    </source>
</evidence>
<evidence type="ECO:0000256" key="6">
    <source>
        <dbReference type="SAM" id="MobiDB-lite"/>
    </source>
</evidence>
<accession>A0A1L8TRH3</accession>
<dbReference type="InterPro" id="IPR023052">
    <property type="entry name" value="Cell_div_SepF"/>
</dbReference>
<feature type="compositionally biased region" description="Polar residues" evidence="6">
    <location>
        <begin position="58"/>
        <end position="86"/>
    </location>
</feature>
<gene>
    <name evidence="5" type="primary">sepF</name>
    <name evidence="7" type="ORF">RV04_GL000035</name>
</gene>
<evidence type="ECO:0000256" key="4">
    <source>
        <dbReference type="ARBA" id="ARBA00044936"/>
    </source>
</evidence>
<comment type="caution">
    <text evidence="7">The sequence shown here is derived from an EMBL/GenBank/DDBJ whole genome shotgun (WGS) entry which is preliminary data.</text>
</comment>
<dbReference type="AlphaFoldDB" id="A0A1L8TRH3"/>
<dbReference type="PANTHER" id="PTHR35798:SF1">
    <property type="entry name" value="CELL DIVISION PROTEIN SEPF"/>
    <property type="match status" value="1"/>
</dbReference>
<comment type="subunit">
    <text evidence="5">Homodimer. Interacts with FtsZ.</text>
</comment>
<protein>
    <recommendedName>
        <fullName evidence="5">Cell division protein SepF</fullName>
    </recommendedName>
</protein>
<comment type="similarity">
    <text evidence="5">Belongs to the SepF family.</text>
</comment>
<dbReference type="STRING" id="249189.RV04_GL000035"/>
<comment type="function">
    <text evidence="4 5">Cell division protein that is part of the divisome complex and is recruited early to the Z-ring. Probably stimulates Z-ring formation, perhaps through the cross-linking of FtsZ protofilaments. Its function overlaps with FtsA.</text>
</comment>
<keyword evidence="8" id="KW-1185">Reference proteome</keyword>
<keyword evidence="3 5" id="KW-0131">Cell cycle</keyword>
<keyword evidence="5" id="KW-0963">Cytoplasm</keyword>
<dbReference type="EMBL" id="JXKQ01000001">
    <property type="protein sequence ID" value="OJG46788.1"/>
    <property type="molecule type" value="Genomic_DNA"/>
</dbReference>
<proteinExistence type="inferred from homology"/>
<dbReference type="GO" id="GO:0005737">
    <property type="term" value="C:cytoplasm"/>
    <property type="evidence" value="ECO:0007669"/>
    <property type="project" value="UniProtKB-SubCell"/>
</dbReference>
<dbReference type="RefSeq" id="WP_071856459.1">
    <property type="nucleotide sequence ID" value="NZ_JBHSHK010000005.1"/>
</dbReference>
<dbReference type="InterPro" id="IPR007561">
    <property type="entry name" value="Cell_div_SepF/SepF-rel"/>
</dbReference>
<name>A0A1L8TRH3_9ENTE</name>
<dbReference type="GO" id="GO:0043093">
    <property type="term" value="P:FtsZ-dependent cytokinesis"/>
    <property type="evidence" value="ECO:0007669"/>
    <property type="project" value="UniProtKB-UniRule"/>
</dbReference>
<dbReference type="PANTHER" id="PTHR35798">
    <property type="entry name" value="CELL DIVISION PROTEIN SEPF"/>
    <property type="match status" value="1"/>
</dbReference>
<dbReference type="OrthoDB" id="9815206at2"/>
<evidence type="ECO:0000256" key="2">
    <source>
        <dbReference type="ARBA" id="ARBA00023210"/>
    </source>
</evidence>
<sequence>MGISLAKITDFFGLDADDDMYHHEVAAPAAPAQKKKQVSRPKQSAPAKKERMKVRPTYQKQVAPQKSQAVTPQRQAQSVAAPQMTNRRSDIIKQKVETTPVTKNEKVVAIPSNNRSQQFTPKTETKGKDRISVIEPKSYSEATSIAKRVGQGEVVLINFESLDEMKARRMVDFLTGVVFMIDGDIKRVGNEMFLCTPTNYEINNSSLSTMVDEDIYGLGM</sequence>
<dbReference type="HAMAP" id="MF_01197">
    <property type="entry name" value="SepF"/>
    <property type="match status" value="1"/>
</dbReference>
<evidence type="ECO:0000256" key="3">
    <source>
        <dbReference type="ARBA" id="ARBA00023306"/>
    </source>
</evidence>
<keyword evidence="2 5" id="KW-0717">Septation</keyword>
<dbReference type="InterPro" id="IPR038594">
    <property type="entry name" value="SepF-like_sf"/>
</dbReference>
<dbReference type="GO" id="GO:0000917">
    <property type="term" value="P:division septum assembly"/>
    <property type="evidence" value="ECO:0007669"/>
    <property type="project" value="UniProtKB-KW"/>
</dbReference>